<evidence type="ECO:0000313" key="3">
    <source>
        <dbReference type="EMBL" id="SKB63826.1"/>
    </source>
</evidence>
<protein>
    <submittedName>
        <fullName evidence="3">Ureidoacrylate peracid hydrolase</fullName>
    </submittedName>
</protein>
<dbReference type="Proteomes" id="UP000189818">
    <property type="component" value="Unassembled WGS sequence"/>
</dbReference>
<dbReference type="InterPro" id="IPR000868">
    <property type="entry name" value="Isochorismatase-like_dom"/>
</dbReference>
<dbReference type="Gene3D" id="3.40.50.850">
    <property type="entry name" value="Isochorismatase-like"/>
    <property type="match status" value="1"/>
</dbReference>
<dbReference type="InterPro" id="IPR050272">
    <property type="entry name" value="Isochorismatase-like_hydrls"/>
</dbReference>
<keyword evidence="1 3" id="KW-0378">Hydrolase</keyword>
<name>A0A1T5CWX1_9SPHN</name>
<dbReference type="RefSeq" id="WP_079648258.1">
    <property type="nucleotide sequence ID" value="NZ_FUYM01000004.1"/>
</dbReference>
<dbReference type="EMBL" id="FUYM01000004">
    <property type="protein sequence ID" value="SKB63826.1"/>
    <property type="molecule type" value="Genomic_DNA"/>
</dbReference>
<dbReference type="STRING" id="439228.SAMN06295920_104371"/>
<dbReference type="AlphaFoldDB" id="A0A1T5CWX1"/>
<accession>A0A1T5CWX1</accession>
<dbReference type="Pfam" id="PF00857">
    <property type="entry name" value="Isochorismatase"/>
    <property type="match status" value="1"/>
</dbReference>
<evidence type="ECO:0000256" key="1">
    <source>
        <dbReference type="ARBA" id="ARBA00022801"/>
    </source>
</evidence>
<dbReference type="InterPro" id="IPR036380">
    <property type="entry name" value="Isochorismatase-like_sf"/>
</dbReference>
<reference evidence="4" key="1">
    <citation type="submission" date="2017-02" db="EMBL/GenBank/DDBJ databases">
        <authorList>
            <person name="Varghese N."/>
            <person name="Submissions S."/>
        </authorList>
    </citation>
    <scope>NUCLEOTIDE SEQUENCE [LARGE SCALE GENOMIC DNA]</scope>
    <source>
        <strain evidence="4">UM2</strain>
    </source>
</reference>
<dbReference type="SUPFAM" id="SSF52499">
    <property type="entry name" value="Isochorismatase-like hydrolases"/>
    <property type="match status" value="1"/>
</dbReference>
<evidence type="ECO:0000313" key="4">
    <source>
        <dbReference type="Proteomes" id="UP000189818"/>
    </source>
</evidence>
<feature type="domain" description="Isochorismatase-like" evidence="2">
    <location>
        <begin position="33"/>
        <end position="220"/>
    </location>
</feature>
<proteinExistence type="predicted"/>
<keyword evidence="4" id="KW-1185">Reference proteome</keyword>
<gene>
    <name evidence="3" type="ORF">SAMN06295920_104371</name>
</gene>
<organism evidence="3 4">
    <name type="scientific">Rhizorhabdus histidinilytica</name>
    <dbReference type="NCBI Taxonomy" id="439228"/>
    <lineage>
        <taxon>Bacteria</taxon>
        <taxon>Pseudomonadati</taxon>
        <taxon>Pseudomonadota</taxon>
        <taxon>Alphaproteobacteria</taxon>
        <taxon>Sphingomonadales</taxon>
        <taxon>Sphingomonadaceae</taxon>
        <taxon>Rhizorhabdus</taxon>
    </lineage>
</organism>
<evidence type="ECO:0000259" key="2">
    <source>
        <dbReference type="Pfam" id="PF00857"/>
    </source>
</evidence>
<dbReference type="PANTHER" id="PTHR43540">
    <property type="entry name" value="PEROXYUREIDOACRYLATE/UREIDOACRYLATE AMIDOHYDROLASE-RELATED"/>
    <property type="match status" value="1"/>
</dbReference>
<dbReference type="CDD" id="cd00431">
    <property type="entry name" value="cysteine_hydrolases"/>
    <property type="match status" value="1"/>
</dbReference>
<dbReference type="GO" id="GO:0016787">
    <property type="term" value="F:hydrolase activity"/>
    <property type="evidence" value="ECO:0007669"/>
    <property type="project" value="UniProtKB-KW"/>
</dbReference>
<sequence length="227" mass="24746">MHAISIDQDIRARLIAMRGTHRGLLDTIDPKRTAHLVIDMQNGFTLPGAIVEIPVAREIIPAINAISRAVRDAGGLNVFVQFLATEESSKGWTTWFDRFIPTDRRDAMLETFGPDRPGFALHADIDVAPSDIKVSKTRFGAFVQGTSELHDRLRERGIDTLIITGTATNVCCESTARDAMQLDYKVIVVADATAALSDAEHNHALNGLACYFSDIVSAEEVVDALSA</sequence>
<dbReference type="OrthoDB" id="9807387at2"/>
<dbReference type="PANTHER" id="PTHR43540:SF6">
    <property type="entry name" value="ISOCHORISMATASE-LIKE DOMAIN-CONTAINING PROTEIN"/>
    <property type="match status" value="1"/>
</dbReference>